<feature type="region of interest" description="Disordered" evidence="1">
    <location>
        <begin position="1"/>
        <end position="44"/>
    </location>
</feature>
<dbReference type="Proteomes" id="UP000813461">
    <property type="component" value="Unassembled WGS sequence"/>
</dbReference>
<proteinExistence type="predicted"/>
<feature type="region of interest" description="Disordered" evidence="1">
    <location>
        <begin position="227"/>
        <end position="246"/>
    </location>
</feature>
<gene>
    <name evidence="2" type="ORF">FB567DRAFT_330530</name>
</gene>
<dbReference type="EMBL" id="JAGMVJ010000008">
    <property type="protein sequence ID" value="KAH7088057.1"/>
    <property type="molecule type" value="Genomic_DNA"/>
</dbReference>
<name>A0A8K0R6U9_9PLEO</name>
<organism evidence="2 3">
    <name type="scientific">Paraphoma chrysanthemicola</name>
    <dbReference type="NCBI Taxonomy" id="798071"/>
    <lineage>
        <taxon>Eukaryota</taxon>
        <taxon>Fungi</taxon>
        <taxon>Dikarya</taxon>
        <taxon>Ascomycota</taxon>
        <taxon>Pezizomycotina</taxon>
        <taxon>Dothideomycetes</taxon>
        <taxon>Pleosporomycetidae</taxon>
        <taxon>Pleosporales</taxon>
        <taxon>Pleosporineae</taxon>
        <taxon>Phaeosphaeriaceae</taxon>
        <taxon>Paraphoma</taxon>
    </lineage>
</organism>
<comment type="caution">
    <text evidence="2">The sequence shown here is derived from an EMBL/GenBank/DDBJ whole genome shotgun (WGS) entry which is preliminary data.</text>
</comment>
<protein>
    <submittedName>
        <fullName evidence="2">Uncharacterized protein</fullName>
    </submittedName>
</protein>
<keyword evidence="3" id="KW-1185">Reference proteome</keyword>
<accession>A0A8K0R6U9</accession>
<evidence type="ECO:0000256" key="1">
    <source>
        <dbReference type="SAM" id="MobiDB-lite"/>
    </source>
</evidence>
<evidence type="ECO:0000313" key="3">
    <source>
        <dbReference type="Proteomes" id="UP000813461"/>
    </source>
</evidence>
<dbReference type="AlphaFoldDB" id="A0A8K0R6U9"/>
<evidence type="ECO:0000313" key="2">
    <source>
        <dbReference type="EMBL" id="KAH7088057.1"/>
    </source>
</evidence>
<reference evidence="2" key="1">
    <citation type="journal article" date="2021" name="Nat. Commun.">
        <title>Genetic determinants of endophytism in the Arabidopsis root mycobiome.</title>
        <authorList>
            <person name="Mesny F."/>
            <person name="Miyauchi S."/>
            <person name="Thiergart T."/>
            <person name="Pickel B."/>
            <person name="Atanasova L."/>
            <person name="Karlsson M."/>
            <person name="Huettel B."/>
            <person name="Barry K.W."/>
            <person name="Haridas S."/>
            <person name="Chen C."/>
            <person name="Bauer D."/>
            <person name="Andreopoulos W."/>
            <person name="Pangilinan J."/>
            <person name="LaButti K."/>
            <person name="Riley R."/>
            <person name="Lipzen A."/>
            <person name="Clum A."/>
            <person name="Drula E."/>
            <person name="Henrissat B."/>
            <person name="Kohler A."/>
            <person name="Grigoriev I.V."/>
            <person name="Martin F.M."/>
            <person name="Hacquard S."/>
        </authorList>
    </citation>
    <scope>NUCLEOTIDE SEQUENCE</scope>
    <source>
        <strain evidence="2">MPI-SDFR-AT-0120</strain>
    </source>
</reference>
<dbReference type="OrthoDB" id="3801529at2759"/>
<sequence>MITRLCTKITTSRDKHAPSPHNLHSSRESPASGTTTTSTPVRRPLSLAQHTYFHADTTIPTPAHHRCTYCSPPPKHPWSRHDLILLPARFLARMTKAAPYWRRKPARKHPTRKTRSRDGFGHDAYASANWRNSHFWQDGGSAFGDEFGVGFSEESIARQLGYMDVGAWRDQGRSGAKARYSYADQRRRFATVDREGCCWHTCAWSGWVWCCGGSCCVGGTVGVWSGEHGGGGGDDDGGVDARGDVADGVAGQRDEGAHESSLEVQKSDELGGVPALERNESMSTIESVMSFEEPSDVSGVADMGKSSMVETSCSIYAEETRRGTWRDEWECDFCGQECFCWTVDSKIGLDTNEEA</sequence>